<dbReference type="AlphaFoldDB" id="A0A430R1J7"/>
<dbReference type="EMBL" id="PELR01000358">
    <property type="protein sequence ID" value="RTH01271.1"/>
    <property type="molecule type" value="Genomic_DNA"/>
</dbReference>
<comment type="caution">
    <text evidence="1">The sequence shown here is derived from an EMBL/GenBank/DDBJ whole genome shotgun (WGS) entry which is preliminary data.</text>
</comment>
<sequence>MGEATAVAAVVENYLKDKAMGPWGEALLERVLLNLERGLLPRAWAGIHALRDKGFLSEEEFEALKGLLLERRKTYR</sequence>
<gene>
    <name evidence="1" type="ORF">CSW45_10745</name>
</gene>
<evidence type="ECO:0000313" key="2">
    <source>
        <dbReference type="Proteomes" id="UP000286910"/>
    </source>
</evidence>
<organism evidence="1 2">
    <name type="scientific">Thermus scotoductus</name>
    <dbReference type="NCBI Taxonomy" id="37636"/>
    <lineage>
        <taxon>Bacteria</taxon>
        <taxon>Thermotogati</taxon>
        <taxon>Deinococcota</taxon>
        <taxon>Deinococci</taxon>
        <taxon>Thermales</taxon>
        <taxon>Thermaceae</taxon>
        <taxon>Thermus</taxon>
    </lineage>
</organism>
<proteinExistence type="predicted"/>
<name>A0A430R1J7_THESC</name>
<dbReference type="RefSeq" id="WP_126178363.1">
    <property type="nucleotide sequence ID" value="NZ_PELN01000353.1"/>
</dbReference>
<dbReference type="Proteomes" id="UP000286910">
    <property type="component" value="Unassembled WGS sequence"/>
</dbReference>
<protein>
    <submittedName>
        <fullName evidence="1">Uncharacterized protein</fullName>
    </submittedName>
</protein>
<accession>A0A430R1J7</accession>
<evidence type="ECO:0000313" key="1">
    <source>
        <dbReference type="EMBL" id="RTH01271.1"/>
    </source>
</evidence>
<reference evidence="1 2" key="1">
    <citation type="journal article" date="2019" name="Extremophiles">
        <title>Biogeography of thermophiles and predominance of Thermus scotoductus in domestic water heaters.</title>
        <authorList>
            <person name="Wilpiszeski R.L."/>
            <person name="Zhang Z."/>
            <person name="House C.H."/>
        </authorList>
    </citation>
    <scope>NUCLEOTIDE SEQUENCE [LARGE SCALE GENOMIC DNA]</scope>
    <source>
        <strain evidence="1 2">32_S32</strain>
    </source>
</reference>